<dbReference type="InParanoid" id="A0A0C9ZRC3"/>
<name>A0A0C9ZRC3_9AGAM</name>
<dbReference type="OrthoDB" id="10356245at2759"/>
<protein>
    <submittedName>
        <fullName evidence="2">Unplaced genomic scaffold CY34scaffold_176, whole genome shotgun sequence</fullName>
    </submittedName>
</protein>
<evidence type="ECO:0000256" key="1">
    <source>
        <dbReference type="SAM" id="Phobius"/>
    </source>
</evidence>
<evidence type="ECO:0000313" key="2">
    <source>
        <dbReference type="EMBL" id="KIK40295.1"/>
    </source>
</evidence>
<keyword evidence="3" id="KW-1185">Reference proteome</keyword>
<keyword evidence="1" id="KW-0472">Membrane</keyword>
<keyword evidence="1" id="KW-0812">Transmembrane</keyword>
<keyword evidence="1" id="KW-1133">Transmembrane helix</keyword>
<evidence type="ECO:0000313" key="3">
    <source>
        <dbReference type="Proteomes" id="UP000054485"/>
    </source>
</evidence>
<reference evidence="3" key="2">
    <citation type="submission" date="2015-01" db="EMBL/GenBank/DDBJ databases">
        <title>Evolutionary Origins and Diversification of the Mycorrhizal Mutualists.</title>
        <authorList>
            <consortium name="DOE Joint Genome Institute"/>
            <consortium name="Mycorrhizal Genomics Consortium"/>
            <person name="Kohler A."/>
            <person name="Kuo A."/>
            <person name="Nagy L.G."/>
            <person name="Floudas D."/>
            <person name="Copeland A."/>
            <person name="Barry K.W."/>
            <person name="Cichocki N."/>
            <person name="Veneault-Fourrey C."/>
            <person name="LaButti K."/>
            <person name="Lindquist E.A."/>
            <person name="Lipzen A."/>
            <person name="Lundell T."/>
            <person name="Morin E."/>
            <person name="Murat C."/>
            <person name="Riley R."/>
            <person name="Ohm R."/>
            <person name="Sun H."/>
            <person name="Tunlid A."/>
            <person name="Henrissat B."/>
            <person name="Grigoriev I.V."/>
            <person name="Hibbett D.S."/>
            <person name="Martin F."/>
        </authorList>
    </citation>
    <scope>NUCLEOTIDE SEQUENCE [LARGE SCALE GENOMIC DNA]</scope>
    <source>
        <strain evidence="3">UH-Slu-Lm8-n1</strain>
    </source>
</reference>
<gene>
    <name evidence="2" type="ORF">CY34DRAFT_807338</name>
</gene>
<dbReference type="HOGENOM" id="CLU_2122687_0_0_1"/>
<dbReference type="EMBL" id="KN835307">
    <property type="protein sequence ID" value="KIK40295.1"/>
    <property type="molecule type" value="Genomic_DNA"/>
</dbReference>
<dbReference type="AlphaFoldDB" id="A0A0C9ZRC3"/>
<feature type="transmembrane region" description="Helical" evidence="1">
    <location>
        <begin position="53"/>
        <end position="71"/>
    </location>
</feature>
<dbReference type="Proteomes" id="UP000054485">
    <property type="component" value="Unassembled WGS sequence"/>
</dbReference>
<reference evidence="2 3" key="1">
    <citation type="submission" date="2014-04" db="EMBL/GenBank/DDBJ databases">
        <authorList>
            <consortium name="DOE Joint Genome Institute"/>
            <person name="Kuo A."/>
            <person name="Ruytinx J."/>
            <person name="Rineau F."/>
            <person name="Colpaert J."/>
            <person name="Kohler A."/>
            <person name="Nagy L.G."/>
            <person name="Floudas D."/>
            <person name="Copeland A."/>
            <person name="Barry K.W."/>
            <person name="Cichocki N."/>
            <person name="Veneault-Fourrey C."/>
            <person name="LaButti K."/>
            <person name="Lindquist E.A."/>
            <person name="Lipzen A."/>
            <person name="Lundell T."/>
            <person name="Morin E."/>
            <person name="Murat C."/>
            <person name="Sun H."/>
            <person name="Tunlid A."/>
            <person name="Henrissat B."/>
            <person name="Grigoriev I.V."/>
            <person name="Hibbett D.S."/>
            <person name="Martin F."/>
            <person name="Nordberg H.P."/>
            <person name="Cantor M.N."/>
            <person name="Hua S.X."/>
        </authorList>
    </citation>
    <scope>NUCLEOTIDE SEQUENCE [LARGE SCALE GENOMIC DNA]</scope>
    <source>
        <strain evidence="2 3">UH-Slu-Lm8-n1</strain>
    </source>
</reference>
<feature type="transmembrane region" description="Helical" evidence="1">
    <location>
        <begin position="17"/>
        <end position="41"/>
    </location>
</feature>
<proteinExistence type="predicted"/>
<organism evidence="2 3">
    <name type="scientific">Suillus luteus UH-Slu-Lm8-n1</name>
    <dbReference type="NCBI Taxonomy" id="930992"/>
    <lineage>
        <taxon>Eukaryota</taxon>
        <taxon>Fungi</taxon>
        <taxon>Dikarya</taxon>
        <taxon>Basidiomycota</taxon>
        <taxon>Agaricomycotina</taxon>
        <taxon>Agaricomycetes</taxon>
        <taxon>Agaricomycetidae</taxon>
        <taxon>Boletales</taxon>
        <taxon>Suillineae</taxon>
        <taxon>Suillaceae</taxon>
        <taxon>Suillus</taxon>
    </lineage>
</organism>
<sequence length="114" mass="12471">MTVYCSVASTHGGIPHYGIFIALYNGVRWLGITASEVLLVVRTYAVLGCNKRFLTLTLVITKVISIAVLVMSDVGASEPGGLYHHPEFLLLTLFLQIRLAYSRKDTSLALPMVC</sequence>
<accession>A0A0C9ZRC3</accession>